<proteinExistence type="predicted"/>
<accession>A0ACC0L5Z7</accession>
<protein>
    <submittedName>
        <fullName evidence="1">Uncharacterized protein</fullName>
    </submittedName>
</protein>
<keyword evidence="2" id="KW-1185">Reference proteome</keyword>
<comment type="caution">
    <text evidence="1">The sequence shown here is derived from an EMBL/GenBank/DDBJ whole genome shotgun (WGS) entry which is preliminary data.</text>
</comment>
<name>A0ACC0L5Z7_RHOML</name>
<evidence type="ECO:0000313" key="1">
    <source>
        <dbReference type="EMBL" id="KAI8523935.1"/>
    </source>
</evidence>
<sequence length="75" mass="8697">MHFQAFGSCIRRLGSHLGNQRSRAVYCRNEIRSRMHDPTARKCATQFCAHQYTTSSPNSYYHPFISTLDFLLLIS</sequence>
<dbReference type="EMBL" id="CM046400">
    <property type="protein sequence ID" value="KAI8523935.1"/>
    <property type="molecule type" value="Genomic_DNA"/>
</dbReference>
<reference evidence="1" key="1">
    <citation type="submission" date="2022-02" db="EMBL/GenBank/DDBJ databases">
        <title>Plant Genome Project.</title>
        <authorList>
            <person name="Zhang R.-G."/>
        </authorList>
    </citation>
    <scope>NUCLEOTIDE SEQUENCE</scope>
    <source>
        <strain evidence="1">AT1</strain>
    </source>
</reference>
<evidence type="ECO:0000313" key="2">
    <source>
        <dbReference type="Proteomes" id="UP001062846"/>
    </source>
</evidence>
<dbReference type="Proteomes" id="UP001062846">
    <property type="component" value="Chromosome 13"/>
</dbReference>
<gene>
    <name evidence="1" type="ORF">RHMOL_Rhmol13G0110100</name>
</gene>
<organism evidence="1 2">
    <name type="scientific">Rhododendron molle</name>
    <name type="common">Chinese azalea</name>
    <name type="synonym">Azalea mollis</name>
    <dbReference type="NCBI Taxonomy" id="49168"/>
    <lineage>
        <taxon>Eukaryota</taxon>
        <taxon>Viridiplantae</taxon>
        <taxon>Streptophyta</taxon>
        <taxon>Embryophyta</taxon>
        <taxon>Tracheophyta</taxon>
        <taxon>Spermatophyta</taxon>
        <taxon>Magnoliopsida</taxon>
        <taxon>eudicotyledons</taxon>
        <taxon>Gunneridae</taxon>
        <taxon>Pentapetalae</taxon>
        <taxon>asterids</taxon>
        <taxon>Ericales</taxon>
        <taxon>Ericaceae</taxon>
        <taxon>Ericoideae</taxon>
        <taxon>Rhodoreae</taxon>
        <taxon>Rhododendron</taxon>
    </lineage>
</organism>